<dbReference type="AlphaFoldDB" id="A0A2N9JEJ1"/>
<dbReference type="Proteomes" id="UP000238164">
    <property type="component" value="Chromosome 1"/>
</dbReference>
<dbReference type="RefSeq" id="WP_105185021.1">
    <property type="nucleotide sequence ID" value="NZ_BAAAGO010000041.1"/>
</dbReference>
<protein>
    <submittedName>
        <fullName evidence="1">Uncharacterized protein</fullName>
    </submittedName>
</protein>
<gene>
    <name evidence="1" type="ORF">MPLG2_0859</name>
</gene>
<organism evidence="1 2">
    <name type="scientific">Micropruina glycogenica</name>
    <dbReference type="NCBI Taxonomy" id="75385"/>
    <lineage>
        <taxon>Bacteria</taxon>
        <taxon>Bacillati</taxon>
        <taxon>Actinomycetota</taxon>
        <taxon>Actinomycetes</taxon>
        <taxon>Propionibacteriales</taxon>
        <taxon>Nocardioidaceae</taxon>
        <taxon>Micropruina</taxon>
    </lineage>
</organism>
<reference evidence="1 2" key="1">
    <citation type="submission" date="2018-02" db="EMBL/GenBank/DDBJ databases">
        <authorList>
            <person name="Cohen D.B."/>
            <person name="Kent A.D."/>
        </authorList>
    </citation>
    <scope>NUCLEOTIDE SEQUENCE [LARGE SCALE GENOMIC DNA]</scope>
    <source>
        <strain evidence="1">1</strain>
    </source>
</reference>
<accession>A0A2N9JEJ1</accession>
<evidence type="ECO:0000313" key="2">
    <source>
        <dbReference type="Proteomes" id="UP000238164"/>
    </source>
</evidence>
<name>A0A2N9JEJ1_9ACTN</name>
<evidence type="ECO:0000313" key="1">
    <source>
        <dbReference type="EMBL" id="SPD85895.1"/>
    </source>
</evidence>
<proteinExistence type="predicted"/>
<sequence>MSTITVTVHLLEEPDDPIGTCTVQGPTFSYGMDVRDRRRFDPYAAALEGTFAETEMRRRSRIVQVGCPKMRGFRDAGARISVWVFAITPASYGEPEVRAS</sequence>
<dbReference type="KEGG" id="mgg:MPLG2_0859"/>
<dbReference type="EMBL" id="LT985188">
    <property type="protein sequence ID" value="SPD85895.1"/>
    <property type="molecule type" value="Genomic_DNA"/>
</dbReference>
<keyword evidence="2" id="KW-1185">Reference proteome</keyword>